<protein>
    <submittedName>
        <fullName evidence="1">TRAFs-binding domain-containing protein</fullName>
    </submittedName>
</protein>
<keyword evidence="2" id="KW-1185">Reference proteome</keyword>
<organism evidence="1 2">
    <name type="scientific">Hwangdonia lutea</name>
    <dbReference type="NCBI Taxonomy" id="3075823"/>
    <lineage>
        <taxon>Bacteria</taxon>
        <taxon>Pseudomonadati</taxon>
        <taxon>Bacteroidota</taxon>
        <taxon>Flavobacteriia</taxon>
        <taxon>Flavobacteriales</taxon>
        <taxon>Flavobacteriaceae</taxon>
        <taxon>Hwangdonia</taxon>
    </lineage>
</organism>
<dbReference type="InterPro" id="IPR046880">
    <property type="entry name" value="TPR-S"/>
</dbReference>
<proteinExistence type="predicted"/>
<reference evidence="2" key="1">
    <citation type="submission" date="2024-06" db="EMBL/GenBank/DDBJ databases">
        <title>Hwangdonia haimaensis gen. nov., sp. nov., a member of the family Flavobacteriaceae isolated from the haima cold seep.</title>
        <authorList>
            <person name="Li J."/>
        </authorList>
    </citation>
    <scope>NUCLEOTIDE SEQUENCE [LARGE SCALE GENOMIC DNA]</scope>
    <source>
        <strain evidence="2">SCSIO 19198</strain>
    </source>
</reference>
<evidence type="ECO:0000313" key="2">
    <source>
        <dbReference type="Proteomes" id="UP001302486"/>
    </source>
</evidence>
<dbReference type="AlphaFoldDB" id="A0AA97EMF3"/>
<name>A0AA97EMF3_9FLAO</name>
<dbReference type="Proteomes" id="UP001302486">
    <property type="component" value="Chromosome"/>
</dbReference>
<dbReference type="EMBL" id="CP136521">
    <property type="protein sequence ID" value="WOD43145.1"/>
    <property type="molecule type" value="Genomic_DNA"/>
</dbReference>
<evidence type="ECO:0000313" key="1">
    <source>
        <dbReference type="EMBL" id="WOD43145.1"/>
    </source>
</evidence>
<sequence>MKITEDASQNEQNPESFASLLHKAEEAKKAKDFTNALKLFSVAKKHAEKNMTLKDNLAFIISRQALCTYKSKQPNELEALINAKNILEELQPLQSNDLEVLGLTGAINKRLYELTSDSNYLENAIVSYEKGFQLKQDYYNGINAAFMLYKKTDLLKSQHKPWEDLKLKADYIRNTVLEIALNLEKEQDFSTKEDAIWILLTIAEAYHYKGMDDLMTTYENKAQDMAKAKNDTFAMSAYSEQKKKIEDLNIHFK</sequence>
<dbReference type="Pfam" id="PF20308">
    <property type="entry name" value="TPR-S"/>
    <property type="match status" value="1"/>
</dbReference>
<accession>A0AA97EMF3</accession>
<gene>
    <name evidence="1" type="ORF">RNZ46_14225</name>
</gene>
<dbReference type="RefSeq" id="WP_316982833.1">
    <property type="nucleotide sequence ID" value="NZ_CP136521.1"/>
</dbReference>
<dbReference type="KEGG" id="hws:RNZ46_14225"/>